<reference evidence="2 3" key="1">
    <citation type="submission" date="2024-05" db="EMBL/GenBank/DDBJ databases">
        <title>A draft genome resource for the thread blight pathogen Marasmius tenuissimus strain MS-2.</title>
        <authorList>
            <person name="Yulfo-Soto G.E."/>
            <person name="Baruah I.K."/>
            <person name="Amoako-Attah I."/>
            <person name="Bukari Y."/>
            <person name="Meinhardt L.W."/>
            <person name="Bailey B.A."/>
            <person name="Cohen S.P."/>
        </authorList>
    </citation>
    <scope>NUCLEOTIDE SEQUENCE [LARGE SCALE GENOMIC DNA]</scope>
    <source>
        <strain evidence="2 3">MS-2</strain>
    </source>
</reference>
<gene>
    <name evidence="2" type="ORF">AAF712_016103</name>
</gene>
<feature type="compositionally biased region" description="Polar residues" evidence="1">
    <location>
        <begin position="81"/>
        <end position="92"/>
    </location>
</feature>
<feature type="compositionally biased region" description="Low complexity" evidence="1">
    <location>
        <begin position="134"/>
        <end position="144"/>
    </location>
</feature>
<comment type="caution">
    <text evidence="2">The sequence shown here is derived from an EMBL/GenBank/DDBJ whole genome shotgun (WGS) entry which is preliminary data.</text>
</comment>
<evidence type="ECO:0000256" key="1">
    <source>
        <dbReference type="SAM" id="MobiDB-lite"/>
    </source>
</evidence>
<feature type="compositionally biased region" description="Basic and acidic residues" evidence="1">
    <location>
        <begin position="44"/>
        <end position="53"/>
    </location>
</feature>
<evidence type="ECO:0008006" key="4">
    <source>
        <dbReference type="Google" id="ProtNLM"/>
    </source>
</evidence>
<feature type="region of interest" description="Disordered" evidence="1">
    <location>
        <begin position="1"/>
        <end position="157"/>
    </location>
</feature>
<dbReference type="EMBL" id="JBBXMP010000608">
    <property type="protein sequence ID" value="KAL0057266.1"/>
    <property type="molecule type" value="Genomic_DNA"/>
</dbReference>
<sequence>MGNKKDSRKMCPPVGRGVKSPIKKYSKQNSRQILLPGQQKRKEKLQELLDRHLGLIPEQPVASGSRDATDSSENTIRDASNDPPNNITSLGQHKSPLASPSGLPDPDVQMMDMEPPYEDDDGASPLPFPSGLDPTTSPTTSTRSSLKKPQKTPEERAIQFDTEWRHLLASLEDTFITYREQTYGQYPDPSPRPIYPCKTGQCHVLESSVHAYYYDHHRPILFKHCQCQSLPQILVLNGLFPTSPSRHLNAISMRLLDTYQALCQRSSDAITALSGVLGTIYRRYGHHALNKTGTLVLDPLR</sequence>
<keyword evidence="3" id="KW-1185">Reference proteome</keyword>
<protein>
    <recommendedName>
        <fullName evidence="4">CxC1-like cysteine cluster associated with KDZ transposases domain-containing protein</fullName>
    </recommendedName>
</protein>
<name>A0ABR2Z6T6_9AGAR</name>
<evidence type="ECO:0000313" key="3">
    <source>
        <dbReference type="Proteomes" id="UP001437256"/>
    </source>
</evidence>
<organism evidence="2 3">
    <name type="scientific">Marasmius tenuissimus</name>
    <dbReference type="NCBI Taxonomy" id="585030"/>
    <lineage>
        <taxon>Eukaryota</taxon>
        <taxon>Fungi</taxon>
        <taxon>Dikarya</taxon>
        <taxon>Basidiomycota</taxon>
        <taxon>Agaricomycotina</taxon>
        <taxon>Agaricomycetes</taxon>
        <taxon>Agaricomycetidae</taxon>
        <taxon>Agaricales</taxon>
        <taxon>Marasmiineae</taxon>
        <taxon>Marasmiaceae</taxon>
        <taxon>Marasmius</taxon>
    </lineage>
</organism>
<dbReference type="Proteomes" id="UP001437256">
    <property type="component" value="Unassembled WGS sequence"/>
</dbReference>
<evidence type="ECO:0000313" key="2">
    <source>
        <dbReference type="EMBL" id="KAL0057266.1"/>
    </source>
</evidence>
<proteinExistence type="predicted"/>
<accession>A0ABR2Z6T6</accession>